<dbReference type="AlphaFoldDB" id="A0A9P0M341"/>
<protein>
    <recommendedName>
        <fullName evidence="3">Nuclease HARBI1</fullName>
    </recommendedName>
</protein>
<evidence type="ECO:0000313" key="1">
    <source>
        <dbReference type="EMBL" id="CAH2003850.1"/>
    </source>
</evidence>
<dbReference type="PANTHER" id="PTHR22930">
    <property type="match status" value="1"/>
</dbReference>
<dbReference type="OrthoDB" id="8189124at2759"/>
<keyword evidence="2" id="KW-1185">Reference proteome</keyword>
<sequence length="295" mass="34147">MSTKSDDLFVIACGFFVIQSIKEKQKKRKPRYWVRPFLKERNKYGINEMINNLRKDDLGINGELRSSFKNFVRISSADFEYLIQLVGPNIFKQNTNYRDAISVTDRLAITLRFLATGDSFQSLMYLFKVSTTTISRIVPEVCSVLFEELCHFIQVPTVPNGWKKIANYYNNLWNFPMCLGSMDGKHIIIQSPEFSGKPEKVEKITMACVTLHNFLRRNAQAKYLYTPPGSFDAEDLELGTLTEGAWRKDSEVLQSFLPIKKEARKSSYIAKEILDEFSEYFVSEIGQVPWQSKYN</sequence>
<accession>A0A9P0M341</accession>
<name>A0A9P0M341_ACAOB</name>
<dbReference type="Proteomes" id="UP001152888">
    <property type="component" value="Unassembled WGS sequence"/>
</dbReference>
<dbReference type="InterPro" id="IPR045249">
    <property type="entry name" value="HARBI1-like"/>
</dbReference>
<reference evidence="1" key="1">
    <citation type="submission" date="2022-03" db="EMBL/GenBank/DDBJ databases">
        <authorList>
            <person name="Sayadi A."/>
        </authorList>
    </citation>
    <scope>NUCLEOTIDE SEQUENCE</scope>
</reference>
<gene>
    <name evidence="1" type="ORF">ACAOBT_LOCUS27665</name>
</gene>
<dbReference type="EMBL" id="CAKOFQ010007560">
    <property type="protein sequence ID" value="CAH2003850.1"/>
    <property type="molecule type" value="Genomic_DNA"/>
</dbReference>
<comment type="caution">
    <text evidence="1">The sequence shown here is derived from an EMBL/GenBank/DDBJ whole genome shotgun (WGS) entry which is preliminary data.</text>
</comment>
<organism evidence="1 2">
    <name type="scientific">Acanthoscelides obtectus</name>
    <name type="common">Bean weevil</name>
    <name type="synonym">Bruchus obtectus</name>
    <dbReference type="NCBI Taxonomy" id="200917"/>
    <lineage>
        <taxon>Eukaryota</taxon>
        <taxon>Metazoa</taxon>
        <taxon>Ecdysozoa</taxon>
        <taxon>Arthropoda</taxon>
        <taxon>Hexapoda</taxon>
        <taxon>Insecta</taxon>
        <taxon>Pterygota</taxon>
        <taxon>Neoptera</taxon>
        <taxon>Endopterygota</taxon>
        <taxon>Coleoptera</taxon>
        <taxon>Polyphaga</taxon>
        <taxon>Cucujiformia</taxon>
        <taxon>Chrysomeloidea</taxon>
        <taxon>Chrysomelidae</taxon>
        <taxon>Bruchinae</taxon>
        <taxon>Bruchini</taxon>
        <taxon>Acanthoscelides</taxon>
    </lineage>
</organism>
<evidence type="ECO:0008006" key="3">
    <source>
        <dbReference type="Google" id="ProtNLM"/>
    </source>
</evidence>
<proteinExistence type="predicted"/>
<evidence type="ECO:0000313" key="2">
    <source>
        <dbReference type="Proteomes" id="UP001152888"/>
    </source>
</evidence>
<dbReference type="PANTHER" id="PTHR22930:SF269">
    <property type="entry name" value="NUCLEASE HARBI1-LIKE PROTEIN"/>
    <property type="match status" value="1"/>
</dbReference>